<accession>A0A5C1K6X6</accession>
<evidence type="ECO:0000313" key="1">
    <source>
        <dbReference type="EMBL" id="QEM41117.1"/>
    </source>
</evidence>
<organism evidence="1 2">
    <name type="scientific">Pseudomonas phage Zuri</name>
    <dbReference type="NCBI Taxonomy" id="2604899"/>
    <lineage>
        <taxon>Viruses</taxon>
        <taxon>Duplodnaviria</taxon>
        <taxon>Heunggongvirae</taxon>
        <taxon>Uroviricota</taxon>
        <taxon>Caudoviricetes</taxon>
        <taxon>Schitoviridae</taxon>
        <taxon>Zurivirus</taxon>
        <taxon>Zurivirus zuri</taxon>
    </lineage>
</organism>
<proteinExistence type="predicted"/>
<dbReference type="EMBL" id="MK863032">
    <property type="protein sequence ID" value="QEM41117.1"/>
    <property type="molecule type" value="Genomic_DNA"/>
</dbReference>
<name>A0A5C1K6X6_9CAUD</name>
<gene>
    <name evidence="1" type="ORF">Zuri_20</name>
</gene>
<protein>
    <submittedName>
        <fullName evidence="1">Uncharacterized protein</fullName>
    </submittedName>
</protein>
<evidence type="ECO:0000313" key="2">
    <source>
        <dbReference type="Proteomes" id="UP000322075"/>
    </source>
</evidence>
<reference evidence="1" key="1">
    <citation type="submission" date="2019-04" db="EMBL/GenBank/DDBJ databases">
        <authorList>
            <person name="Assadpour T."/>
            <person name="Ahmed J."/>
            <person name="Anderson S."/>
            <person name="Espinosa K."/>
            <person name="Gadsden T."/>
            <person name="Graham A."/>
            <person name="Hajjar W."/>
            <person name="Howard T."/>
            <person name="Lacafta O."/>
            <person name="Matney K."/>
            <person name="Matsen K."/>
            <person name="Osu J."/>
            <person name="Rupe E."/>
            <person name="Sang H."/>
            <person name="Wadi S."/>
            <person name="McNeal J."/>
            <person name="Temple L."/>
        </authorList>
    </citation>
    <scope>NUCLEOTIDE SEQUENCE [LARGE SCALE GENOMIC DNA]</scope>
</reference>
<dbReference type="Proteomes" id="UP000322075">
    <property type="component" value="Segment"/>
</dbReference>
<sequence>MHYRKDNGTMHYNKIEMYGHSQEEVERLQNELLGFLQSQEMCGITHG</sequence>
<keyword evidence="2" id="KW-1185">Reference proteome</keyword>